<dbReference type="Pfam" id="PF01992">
    <property type="entry name" value="vATP-synt_AC39"/>
    <property type="match status" value="1"/>
</dbReference>
<reference evidence="7 8" key="1">
    <citation type="journal article" date="2016" name="Nat. Commun.">
        <title>Thousands of microbial genomes shed light on interconnected biogeochemical processes in an aquifer system.</title>
        <authorList>
            <person name="Anantharaman K."/>
            <person name="Brown C.T."/>
            <person name="Hug L.A."/>
            <person name="Sharon I."/>
            <person name="Castelle C.J."/>
            <person name="Probst A.J."/>
            <person name="Thomas B.C."/>
            <person name="Singh A."/>
            <person name="Wilkins M.J."/>
            <person name="Karaoz U."/>
            <person name="Brodie E.L."/>
            <person name="Williams K.H."/>
            <person name="Hubbard S.S."/>
            <person name="Banfield J.F."/>
        </authorList>
    </citation>
    <scope>NUCLEOTIDE SEQUENCE [LARGE SCALE GENOMIC DNA]</scope>
</reference>
<evidence type="ECO:0000256" key="1">
    <source>
        <dbReference type="ARBA" id="ARBA00006709"/>
    </source>
</evidence>
<keyword evidence="4 6" id="KW-0406">Ion transport</keyword>
<dbReference type="InterPro" id="IPR014272">
    <property type="entry name" value="ATPase_V0-cplx_csu"/>
</dbReference>
<dbReference type="InterPro" id="IPR050873">
    <property type="entry name" value="V-ATPase_V0D/AC39_subunit"/>
</dbReference>
<evidence type="ECO:0000256" key="3">
    <source>
        <dbReference type="ARBA" id="ARBA00022781"/>
    </source>
</evidence>
<dbReference type="InterPro" id="IPR035067">
    <property type="entry name" value="V-type_ATPase_csu/dsu"/>
</dbReference>
<keyword evidence="3 6" id="KW-0375">Hydrogen ion transport</keyword>
<dbReference type="HAMAP" id="MF_00314">
    <property type="entry name" value="ATP_synth_C_arch"/>
    <property type="match status" value="1"/>
</dbReference>
<dbReference type="InterPro" id="IPR002843">
    <property type="entry name" value="ATPase_V0-cplx_csu/dsu"/>
</dbReference>
<gene>
    <name evidence="6" type="primary">atpC</name>
    <name evidence="7" type="ORF">A2024_06820</name>
</gene>
<dbReference type="Gene3D" id="1.20.1690.10">
    <property type="entry name" value="V-type ATP synthase subunit C domain"/>
    <property type="match status" value="2"/>
</dbReference>
<protein>
    <recommendedName>
        <fullName evidence="6">V-type ATP synthase subunit C</fullName>
    </recommendedName>
    <alternativeName>
        <fullName evidence="6">V-ATPase subunit C</fullName>
    </alternativeName>
</protein>
<evidence type="ECO:0000256" key="2">
    <source>
        <dbReference type="ARBA" id="ARBA00022448"/>
    </source>
</evidence>
<dbReference type="InterPro" id="IPR036079">
    <property type="entry name" value="ATPase_csu/dsu_sf"/>
</dbReference>
<dbReference type="SUPFAM" id="SSF103486">
    <property type="entry name" value="V-type ATP synthase subunit C"/>
    <property type="match status" value="1"/>
</dbReference>
<comment type="function">
    <text evidence="6">Produces ATP from ADP in the presence of a proton gradient across the membrane.</text>
</comment>
<dbReference type="GO" id="GO:0005524">
    <property type="term" value="F:ATP binding"/>
    <property type="evidence" value="ECO:0007669"/>
    <property type="project" value="UniProtKB-UniRule"/>
</dbReference>
<dbReference type="EMBL" id="MFFM01000047">
    <property type="protein sequence ID" value="OGF08412.1"/>
    <property type="molecule type" value="Genomic_DNA"/>
</dbReference>
<evidence type="ECO:0000256" key="6">
    <source>
        <dbReference type="HAMAP-Rule" id="MF_00314"/>
    </source>
</evidence>
<evidence type="ECO:0000256" key="5">
    <source>
        <dbReference type="ARBA" id="ARBA00023310"/>
    </source>
</evidence>
<dbReference type="PANTHER" id="PTHR38682">
    <property type="entry name" value="V-TYPE ATP SYNTHASE SUBUNIT C"/>
    <property type="match status" value="1"/>
</dbReference>
<dbReference type="GO" id="GO:0046933">
    <property type="term" value="F:proton-transporting ATP synthase activity, rotational mechanism"/>
    <property type="evidence" value="ECO:0007669"/>
    <property type="project" value="UniProtKB-UniRule"/>
</dbReference>
<dbReference type="GO" id="GO:0042777">
    <property type="term" value="P:proton motive force-driven plasma membrane ATP synthesis"/>
    <property type="evidence" value="ECO:0007669"/>
    <property type="project" value="UniProtKB-UniRule"/>
</dbReference>
<keyword evidence="2 6" id="KW-0813">Transport</keyword>
<dbReference type="GO" id="GO:0046961">
    <property type="term" value="F:proton-transporting ATPase activity, rotational mechanism"/>
    <property type="evidence" value="ECO:0007669"/>
    <property type="project" value="InterPro"/>
</dbReference>
<dbReference type="AlphaFoldDB" id="A0A1F5R1N7"/>
<dbReference type="Gene3D" id="1.10.132.50">
    <property type="entry name" value="ATP synthase (C/AC39) subunit, domain 3"/>
    <property type="match status" value="1"/>
</dbReference>
<comment type="similarity">
    <text evidence="1 6">Belongs to the V-ATPase V0D/AC39 subunit family.</text>
</comment>
<evidence type="ECO:0000313" key="8">
    <source>
        <dbReference type="Proteomes" id="UP000177230"/>
    </source>
</evidence>
<name>A0A1F5R1N7_9BACT</name>
<organism evidence="7 8">
    <name type="scientific">Candidatus Edwardsbacteria bacterium GWF2_54_11</name>
    <dbReference type="NCBI Taxonomy" id="1817851"/>
    <lineage>
        <taxon>Bacteria</taxon>
        <taxon>Candidatus Edwardsiibacteriota</taxon>
    </lineage>
</organism>
<sequence>MPSDYGYINARLKGQHSRLLKPGAYEELLGLPDFNAFAKWLATSPYSKEWQEAQTRFAGLAAAEEALAANFNSSTRLMRKISDGGPNKLIGIILRRWDLENVKAVVRGIHNHWDSDEIFRAVLPAGNLDKVKLKELCRKADLRELADTLATWGEELAGPLTRALPEYQKEHQLTGLELALDQFFFSQALKGLAGLDYNKSLVRELLRREIDLLNAKALRRLMAREGIDLPEAVRNYLPGGKLLTLEKYAALLDPKESQRALRSIRGTSLHRLLTADDSQGGREEKLDREEWRQKALAYRGDPLGIDVAVGFLWQKYFEVVNLKLIARGKHFGIPAEDIRHQLLTA</sequence>
<accession>A0A1F5R1N7</accession>
<dbReference type="PANTHER" id="PTHR38682:SF1">
    <property type="entry name" value="V-TYPE ATP SYNTHASE SUBUNIT C"/>
    <property type="match status" value="1"/>
</dbReference>
<dbReference type="GO" id="GO:0033179">
    <property type="term" value="C:proton-transporting V-type ATPase, V0 domain"/>
    <property type="evidence" value="ECO:0007669"/>
    <property type="project" value="InterPro"/>
</dbReference>
<keyword evidence="5 6" id="KW-0066">ATP synthesis</keyword>
<comment type="caution">
    <text evidence="7">The sequence shown here is derived from an EMBL/GenBank/DDBJ whole genome shotgun (WGS) entry which is preliminary data.</text>
</comment>
<evidence type="ECO:0000313" key="7">
    <source>
        <dbReference type="EMBL" id="OGF08412.1"/>
    </source>
</evidence>
<dbReference type="Proteomes" id="UP000177230">
    <property type="component" value="Unassembled WGS sequence"/>
</dbReference>
<proteinExistence type="inferred from homology"/>
<dbReference type="InterPro" id="IPR044911">
    <property type="entry name" value="V-type_ATPase_csu/dsu_dom_3"/>
</dbReference>
<evidence type="ECO:0000256" key="4">
    <source>
        <dbReference type="ARBA" id="ARBA00023065"/>
    </source>
</evidence>